<name>A0AAV8FVA6_9POAL</name>
<dbReference type="Gene3D" id="1.10.8.60">
    <property type="match status" value="1"/>
</dbReference>
<dbReference type="GO" id="GO:0034605">
    <property type="term" value="P:cellular response to heat"/>
    <property type="evidence" value="ECO:0007669"/>
    <property type="project" value="TreeGrafter"/>
</dbReference>
<dbReference type="InterPro" id="IPR001270">
    <property type="entry name" value="ClpA/B"/>
</dbReference>
<dbReference type="Gene3D" id="3.40.50.300">
    <property type="entry name" value="P-loop containing nucleotide triphosphate hydrolases"/>
    <property type="match status" value="1"/>
</dbReference>
<sequence>MLVKIHMSNYTEKHSIACLIGAGDIAGQLTEPVRNQPCSVILFEDVDMAHVAVCDVLLQVHKDGRLTDGQGRTVDFTNTIIIMTSTLGSKYLLTKMPGYTSKKVSHDLVLQEVKKHFREEFLDKIGKTLILNPLSRDPLREVASRYLKEVGERFAKKGIALHITDAALDVIIAESDDPDDHVYGARNIQRSIEERVTDELVMMFVRNEIVENSTVYVDVAKEKDELVYRVE</sequence>
<dbReference type="Pfam" id="PF07724">
    <property type="entry name" value="AAA_2"/>
    <property type="match status" value="1"/>
</dbReference>
<evidence type="ECO:0000259" key="3">
    <source>
        <dbReference type="SMART" id="SM01086"/>
    </source>
</evidence>
<dbReference type="SUPFAM" id="SSF52540">
    <property type="entry name" value="P-loop containing nucleoside triphosphate hydrolases"/>
    <property type="match status" value="1"/>
</dbReference>
<dbReference type="GO" id="GO:0005737">
    <property type="term" value="C:cytoplasm"/>
    <property type="evidence" value="ECO:0007669"/>
    <property type="project" value="TreeGrafter"/>
</dbReference>
<accession>A0AAV8FVA6</accession>
<dbReference type="EMBL" id="JAMFTS010000002">
    <property type="protein sequence ID" value="KAJ4797434.1"/>
    <property type="molecule type" value="Genomic_DNA"/>
</dbReference>
<dbReference type="PANTHER" id="PTHR11638">
    <property type="entry name" value="ATP-DEPENDENT CLP PROTEASE"/>
    <property type="match status" value="1"/>
</dbReference>
<proteinExistence type="predicted"/>
<dbReference type="Pfam" id="PF10431">
    <property type="entry name" value="ClpB_D2-small"/>
    <property type="match status" value="1"/>
</dbReference>
<keyword evidence="1" id="KW-0547">Nucleotide-binding</keyword>
<organism evidence="4 5">
    <name type="scientific">Rhynchospora pubera</name>
    <dbReference type="NCBI Taxonomy" id="906938"/>
    <lineage>
        <taxon>Eukaryota</taxon>
        <taxon>Viridiplantae</taxon>
        <taxon>Streptophyta</taxon>
        <taxon>Embryophyta</taxon>
        <taxon>Tracheophyta</taxon>
        <taxon>Spermatophyta</taxon>
        <taxon>Magnoliopsida</taxon>
        <taxon>Liliopsida</taxon>
        <taxon>Poales</taxon>
        <taxon>Cyperaceae</taxon>
        <taxon>Cyperoideae</taxon>
        <taxon>Rhynchosporeae</taxon>
        <taxon>Rhynchospora</taxon>
    </lineage>
</organism>
<protein>
    <submittedName>
        <fullName evidence="4">Chaperone protein ClpB</fullName>
    </submittedName>
</protein>
<keyword evidence="5" id="KW-1185">Reference proteome</keyword>
<reference evidence="4" key="1">
    <citation type="submission" date="2022-08" db="EMBL/GenBank/DDBJ databases">
        <authorList>
            <person name="Marques A."/>
        </authorList>
    </citation>
    <scope>NUCLEOTIDE SEQUENCE</scope>
    <source>
        <strain evidence="4">RhyPub2mFocal</strain>
        <tissue evidence="4">Leaves</tissue>
    </source>
</reference>
<dbReference type="GO" id="GO:0005524">
    <property type="term" value="F:ATP binding"/>
    <property type="evidence" value="ECO:0007669"/>
    <property type="project" value="UniProtKB-KW"/>
</dbReference>
<evidence type="ECO:0000256" key="2">
    <source>
        <dbReference type="ARBA" id="ARBA00022840"/>
    </source>
</evidence>
<dbReference type="SMART" id="SM01086">
    <property type="entry name" value="ClpB_D2-small"/>
    <property type="match status" value="1"/>
</dbReference>
<keyword evidence="2" id="KW-0067">ATP-binding</keyword>
<dbReference type="Proteomes" id="UP001140206">
    <property type="component" value="Chromosome 2"/>
</dbReference>
<dbReference type="GO" id="GO:0016887">
    <property type="term" value="F:ATP hydrolysis activity"/>
    <property type="evidence" value="ECO:0007669"/>
    <property type="project" value="InterPro"/>
</dbReference>
<comment type="caution">
    <text evidence="4">The sequence shown here is derived from an EMBL/GenBank/DDBJ whole genome shotgun (WGS) entry which is preliminary data.</text>
</comment>
<dbReference type="InterPro" id="IPR027417">
    <property type="entry name" value="P-loop_NTPase"/>
</dbReference>
<dbReference type="PANTHER" id="PTHR11638:SF18">
    <property type="entry name" value="HEAT SHOCK PROTEIN 104"/>
    <property type="match status" value="1"/>
</dbReference>
<dbReference type="PRINTS" id="PR00300">
    <property type="entry name" value="CLPPROTEASEA"/>
</dbReference>
<gene>
    <name evidence="4" type="ORF">LUZ62_048680</name>
</gene>
<dbReference type="InterPro" id="IPR003959">
    <property type="entry name" value="ATPase_AAA_core"/>
</dbReference>
<feature type="domain" description="Clp ATPase C-terminal" evidence="3">
    <location>
        <begin position="134"/>
        <end position="228"/>
    </location>
</feature>
<evidence type="ECO:0000313" key="4">
    <source>
        <dbReference type="EMBL" id="KAJ4797434.1"/>
    </source>
</evidence>
<evidence type="ECO:0000313" key="5">
    <source>
        <dbReference type="Proteomes" id="UP001140206"/>
    </source>
</evidence>
<dbReference type="InterPro" id="IPR050130">
    <property type="entry name" value="ClpA_ClpB"/>
</dbReference>
<evidence type="ECO:0000256" key="1">
    <source>
        <dbReference type="ARBA" id="ARBA00022741"/>
    </source>
</evidence>
<dbReference type="InterPro" id="IPR019489">
    <property type="entry name" value="Clp_ATPase_C"/>
</dbReference>
<dbReference type="AlphaFoldDB" id="A0AAV8FVA6"/>